<reference evidence="2 3" key="1">
    <citation type="submission" date="2016-07" db="EMBL/GenBank/DDBJ databases">
        <authorList>
            <person name="Townsley L."/>
            <person name="Shank E.A."/>
        </authorList>
    </citation>
    <scope>NUCLEOTIDE SEQUENCE [LARGE SCALE GENOMIC DNA]</scope>
    <source>
        <strain evidence="2 3">CH01</strain>
    </source>
</reference>
<organism evidence="2 3">
    <name type="scientific">Gottfriedia luciferensis</name>
    <dbReference type="NCBI Taxonomy" id="178774"/>
    <lineage>
        <taxon>Bacteria</taxon>
        <taxon>Bacillati</taxon>
        <taxon>Bacillota</taxon>
        <taxon>Bacilli</taxon>
        <taxon>Bacillales</taxon>
        <taxon>Bacillaceae</taxon>
        <taxon>Gottfriedia</taxon>
    </lineage>
</organism>
<evidence type="ECO:0000256" key="1">
    <source>
        <dbReference type="SAM" id="SignalP"/>
    </source>
</evidence>
<comment type="caution">
    <text evidence="2">The sequence shown here is derived from an EMBL/GenBank/DDBJ whole genome shotgun (WGS) entry which is preliminary data.</text>
</comment>
<keyword evidence="3" id="KW-1185">Reference proteome</keyword>
<proteinExistence type="predicted"/>
<name>A0ABX2ZUE9_9BACI</name>
<dbReference type="EMBL" id="MDKC01000009">
    <property type="protein sequence ID" value="ODG92290.1"/>
    <property type="molecule type" value="Genomic_DNA"/>
</dbReference>
<dbReference type="RefSeq" id="WP_069033383.1">
    <property type="nucleotide sequence ID" value="NZ_MDKC01000009.1"/>
</dbReference>
<dbReference type="Proteomes" id="UP000094580">
    <property type="component" value="Unassembled WGS sequence"/>
</dbReference>
<keyword evidence="1" id="KW-0732">Signal</keyword>
<dbReference type="NCBIfam" id="TIGR04383">
    <property type="entry name" value="acidic_w_LPXTA"/>
    <property type="match status" value="1"/>
</dbReference>
<feature type="signal peptide" evidence="1">
    <location>
        <begin position="1"/>
        <end position="23"/>
    </location>
</feature>
<sequence length="351" mass="39155">MKKVLASVVLSAALVVPGVTAYAAPNANELRSYLVSIDLTQKQLEDYLNSYYGESISDFDSVDELKDTLGERLTQKTLDDLLDEYGYTEDEIIDLAVYYDDMDKNASLLDTYYFTSDIENLIYLDEDESGSSSEDEFPSMGDISSALSEFGITEAEINNLSSYIEKVVNDDPAVEAKLEALGERASALEENYPEFFSMDTEATPEELPAELKVELMNIVKELQSTLKIDIKVKIEQNGVKTPLTFAKLLTMDDSMDSMENIKVYLEIYDNAGNLLLDALFSPEELIGDDQIVDIVKDTQKAIKNPKPTVTVRTENGGKLPTTATHTTEWTMVGMLMMLTAVVLRKKVIVKR</sequence>
<accession>A0ABX2ZUE9</accession>
<protein>
    <submittedName>
        <fullName evidence="2">Processed acidic surface protein</fullName>
    </submittedName>
</protein>
<evidence type="ECO:0000313" key="3">
    <source>
        <dbReference type="Proteomes" id="UP000094580"/>
    </source>
</evidence>
<dbReference type="InterPro" id="IPR030832">
    <property type="entry name" value="Acidic_LPXTA"/>
</dbReference>
<feature type="chain" id="PRO_5046011500" evidence="1">
    <location>
        <begin position="24"/>
        <end position="351"/>
    </location>
</feature>
<gene>
    <name evidence="2" type="ORF">BED47_20145</name>
</gene>
<evidence type="ECO:0000313" key="2">
    <source>
        <dbReference type="EMBL" id="ODG92290.1"/>
    </source>
</evidence>